<evidence type="ECO:0000256" key="5">
    <source>
        <dbReference type="ARBA" id="ARBA00023242"/>
    </source>
</evidence>
<feature type="region of interest" description="Disordered" evidence="7">
    <location>
        <begin position="232"/>
        <end position="271"/>
    </location>
</feature>
<evidence type="ECO:0000256" key="7">
    <source>
        <dbReference type="SAM" id="MobiDB-lite"/>
    </source>
</evidence>
<keyword evidence="3" id="KW-0805">Transcription regulation</keyword>
<dbReference type="SMART" id="SM00268">
    <property type="entry name" value="ACTIN"/>
    <property type="match status" value="1"/>
</dbReference>
<dbReference type="GO" id="GO:0016740">
    <property type="term" value="F:transferase activity"/>
    <property type="evidence" value="ECO:0007669"/>
    <property type="project" value="UniProtKB-KW"/>
</dbReference>
<dbReference type="SUPFAM" id="SSF53067">
    <property type="entry name" value="Actin-like ATPase domain"/>
    <property type="match status" value="2"/>
</dbReference>
<comment type="similarity">
    <text evidence="6">Belongs to the actin family.</text>
</comment>
<dbReference type="GO" id="GO:0005634">
    <property type="term" value="C:nucleus"/>
    <property type="evidence" value="ECO:0007669"/>
    <property type="project" value="UniProtKB-SubCell"/>
</dbReference>
<dbReference type="InterPro" id="IPR020902">
    <property type="entry name" value="Actin/actin-like_CS"/>
</dbReference>
<sequence length="511" mass="55525">MPTYGGDEVSAVVLDIGSSTTRAGYAGEDTPKVVIPTSYGYIPPASDSAEPGAGSYYFGDHGPTLWRAQMEVRSPMKESMVEDWTAVGKLITTVFDREMRLGLPAAVLEPDEKRGILTEHPLLVTEPSWNSKENRERMIEMAFEELDTPAYYSVDRSVMAAFAAGKGTAVVVDIGDDLTTVTPICDGFVLRKGIQKSPIAGNVLSSLLLSTTESLLPTPLYPHSLIASKASHPAPVDPDSAMASATDEDPVLVPPGVTLRDERLPGKENSKTTDSFLRYQKIRIMHDLKESICEVFPRTWEEETLSAMPGRTFEFPSGQQQQYGRERYMIPEVIFNPAISPWPLGKHVGGRHPGSTISMAEAPLPLSHLLLEAIAASDIDIQPTLNANIILTGASSLIPGLIDRLDFDLKAISPAVKFKISAPGNLVERKFAPWLGGSILASLGSFHQLWIGKDEGQDVFRSEMVTSNGLIACGKMRANPSWLQSKVGPVHSFFPAIADHNHHTITQALDP</sequence>
<dbReference type="PROSITE" id="PS01132">
    <property type="entry name" value="ACTINS_ACT_LIKE"/>
    <property type="match status" value="1"/>
</dbReference>
<evidence type="ECO:0000256" key="4">
    <source>
        <dbReference type="ARBA" id="ARBA00023163"/>
    </source>
</evidence>
<protein>
    <submittedName>
        <fullName evidence="8">NuA4 histone acetyltransferase subunit</fullName>
    </submittedName>
</protein>
<dbReference type="Gene3D" id="3.90.640.10">
    <property type="entry name" value="Actin, Chain A, domain 4"/>
    <property type="match status" value="1"/>
</dbReference>
<name>A0A5B0S5S4_PUCGR</name>
<keyword evidence="8" id="KW-0808">Transferase</keyword>
<organism evidence="8 9">
    <name type="scientific">Puccinia graminis f. sp. tritici</name>
    <dbReference type="NCBI Taxonomy" id="56615"/>
    <lineage>
        <taxon>Eukaryota</taxon>
        <taxon>Fungi</taxon>
        <taxon>Dikarya</taxon>
        <taxon>Basidiomycota</taxon>
        <taxon>Pucciniomycotina</taxon>
        <taxon>Pucciniomycetes</taxon>
        <taxon>Pucciniales</taxon>
        <taxon>Pucciniaceae</taxon>
        <taxon>Puccinia</taxon>
    </lineage>
</organism>
<evidence type="ECO:0000313" key="9">
    <source>
        <dbReference type="Proteomes" id="UP000325313"/>
    </source>
</evidence>
<dbReference type="EMBL" id="VDEP01000076">
    <property type="protein sequence ID" value="KAA1132765.1"/>
    <property type="molecule type" value="Genomic_DNA"/>
</dbReference>
<keyword evidence="5" id="KW-0539">Nucleus</keyword>
<accession>A0A5B0S5S4</accession>
<dbReference type="AlphaFoldDB" id="A0A5B0S5S4"/>
<reference evidence="8 9" key="1">
    <citation type="submission" date="2019-05" db="EMBL/GenBank/DDBJ databases">
        <title>Emergence of the Ug99 lineage of the wheat stem rust pathogen through somatic hybridization.</title>
        <authorList>
            <person name="Li F."/>
            <person name="Upadhyaya N.M."/>
            <person name="Sperschneider J."/>
            <person name="Matny O."/>
            <person name="Nguyen-Phuc H."/>
            <person name="Mago R."/>
            <person name="Raley C."/>
            <person name="Miller M.E."/>
            <person name="Silverstein K.A.T."/>
            <person name="Henningsen E."/>
            <person name="Hirsch C.D."/>
            <person name="Visser B."/>
            <person name="Pretorius Z.A."/>
            <person name="Steffenson B.J."/>
            <person name="Schwessinger B."/>
            <person name="Dodds P.N."/>
            <person name="Figueroa M."/>
        </authorList>
    </citation>
    <scope>NUCLEOTIDE SEQUENCE [LARGE SCALE GENOMIC DNA]</scope>
    <source>
        <strain evidence="8 9">Ug99</strain>
    </source>
</reference>
<dbReference type="Gene3D" id="3.30.420.40">
    <property type="match status" value="4"/>
</dbReference>
<comment type="subcellular location">
    <subcellularLocation>
        <location evidence="1">Nucleus</location>
    </subcellularLocation>
</comment>
<gene>
    <name evidence="8" type="primary">ARP4_1</name>
    <name evidence="8" type="ORF">PGTUg99_008627</name>
</gene>
<evidence type="ECO:0000256" key="2">
    <source>
        <dbReference type="ARBA" id="ARBA00022853"/>
    </source>
</evidence>
<dbReference type="InterPro" id="IPR043129">
    <property type="entry name" value="ATPase_NBD"/>
</dbReference>
<keyword evidence="2" id="KW-0156">Chromatin regulator</keyword>
<comment type="caution">
    <text evidence="8">The sequence shown here is derived from an EMBL/GenBank/DDBJ whole genome shotgun (WGS) entry which is preliminary data.</text>
</comment>
<dbReference type="CDD" id="cd13395">
    <property type="entry name" value="ASKHA_NBD_Arp4_ACTL6-like"/>
    <property type="match status" value="1"/>
</dbReference>
<dbReference type="Proteomes" id="UP000325313">
    <property type="component" value="Unassembled WGS sequence"/>
</dbReference>
<proteinExistence type="inferred from homology"/>
<evidence type="ECO:0000256" key="6">
    <source>
        <dbReference type="RuleBase" id="RU000487"/>
    </source>
</evidence>
<dbReference type="PANTHER" id="PTHR11937">
    <property type="entry name" value="ACTIN"/>
    <property type="match status" value="1"/>
</dbReference>
<dbReference type="Pfam" id="PF00022">
    <property type="entry name" value="Actin"/>
    <property type="match status" value="1"/>
</dbReference>
<dbReference type="FunFam" id="3.90.640.10:FF:000133">
    <property type="entry name" value="SWI/SNF and RSC complexes subunit arp42"/>
    <property type="match status" value="1"/>
</dbReference>
<dbReference type="FunFam" id="3.30.420.40:FF:000528">
    <property type="entry name" value="Predicted protein"/>
    <property type="match status" value="1"/>
</dbReference>
<evidence type="ECO:0000256" key="3">
    <source>
        <dbReference type="ARBA" id="ARBA00023015"/>
    </source>
</evidence>
<feature type="compositionally biased region" description="Basic and acidic residues" evidence="7">
    <location>
        <begin position="259"/>
        <end position="271"/>
    </location>
</feature>
<dbReference type="InterPro" id="IPR004000">
    <property type="entry name" value="Actin"/>
</dbReference>
<evidence type="ECO:0000313" key="8">
    <source>
        <dbReference type="EMBL" id="KAA1132765.1"/>
    </source>
</evidence>
<evidence type="ECO:0000256" key="1">
    <source>
        <dbReference type="ARBA" id="ARBA00004123"/>
    </source>
</evidence>
<keyword evidence="4" id="KW-0804">Transcription</keyword>
<dbReference type="GO" id="GO:0006325">
    <property type="term" value="P:chromatin organization"/>
    <property type="evidence" value="ECO:0007669"/>
    <property type="project" value="UniProtKB-KW"/>
</dbReference>